<dbReference type="PANTHER" id="PTHR46060">
    <property type="entry name" value="MARINER MOS1 TRANSPOSASE-LIKE PROTEIN"/>
    <property type="match status" value="1"/>
</dbReference>
<gene>
    <name evidence="1" type="ORF">AVEN_193850_1</name>
</gene>
<accession>A0A4Y2I0T2</accession>
<dbReference type="InterPro" id="IPR036397">
    <property type="entry name" value="RNaseH_sf"/>
</dbReference>
<organism evidence="1 2">
    <name type="scientific">Araneus ventricosus</name>
    <name type="common">Orbweaver spider</name>
    <name type="synonym">Epeira ventricosa</name>
    <dbReference type="NCBI Taxonomy" id="182803"/>
    <lineage>
        <taxon>Eukaryota</taxon>
        <taxon>Metazoa</taxon>
        <taxon>Ecdysozoa</taxon>
        <taxon>Arthropoda</taxon>
        <taxon>Chelicerata</taxon>
        <taxon>Arachnida</taxon>
        <taxon>Araneae</taxon>
        <taxon>Araneomorphae</taxon>
        <taxon>Entelegynae</taxon>
        <taxon>Araneoidea</taxon>
        <taxon>Araneidae</taxon>
        <taxon>Araneus</taxon>
    </lineage>
</organism>
<dbReference type="GO" id="GO:0003676">
    <property type="term" value="F:nucleic acid binding"/>
    <property type="evidence" value="ECO:0007669"/>
    <property type="project" value="InterPro"/>
</dbReference>
<dbReference type="Proteomes" id="UP000499080">
    <property type="component" value="Unassembled WGS sequence"/>
</dbReference>
<dbReference type="EMBL" id="BGPR01002296">
    <property type="protein sequence ID" value="GBM71170.1"/>
    <property type="molecule type" value="Genomic_DNA"/>
</dbReference>
<evidence type="ECO:0000313" key="1">
    <source>
        <dbReference type="EMBL" id="GBM71170.1"/>
    </source>
</evidence>
<dbReference type="PANTHER" id="PTHR46060:SF1">
    <property type="entry name" value="MARINER MOS1 TRANSPOSASE-LIKE PROTEIN"/>
    <property type="match status" value="1"/>
</dbReference>
<reference evidence="1 2" key="1">
    <citation type="journal article" date="2019" name="Sci. Rep.">
        <title>Orb-weaving spider Araneus ventricosus genome elucidates the spidroin gene catalogue.</title>
        <authorList>
            <person name="Kono N."/>
            <person name="Nakamura H."/>
            <person name="Ohtoshi R."/>
            <person name="Moran D.A.P."/>
            <person name="Shinohara A."/>
            <person name="Yoshida Y."/>
            <person name="Fujiwara M."/>
            <person name="Mori M."/>
            <person name="Tomita M."/>
            <person name="Arakawa K."/>
        </authorList>
    </citation>
    <scope>NUCLEOTIDE SEQUENCE [LARGE SCALE GENOMIC DNA]</scope>
</reference>
<evidence type="ECO:0000313" key="2">
    <source>
        <dbReference type="Proteomes" id="UP000499080"/>
    </source>
</evidence>
<sequence length="126" mass="14491">MHGRLQAVPRHHRSAVLRVRSPCVETSENRCGCVGVIRTRELLDGFGWELFGHPPYSPDLAPSDFHLLLHMKTWLATQHFGDDEELSAGVRAWLKSQVAKFYDDGIKKLVYRYDKCLNLNGHYVEK</sequence>
<dbReference type="OrthoDB" id="6431520at2759"/>
<keyword evidence="2" id="KW-1185">Reference proteome</keyword>
<dbReference type="Gene3D" id="3.30.420.10">
    <property type="entry name" value="Ribonuclease H-like superfamily/Ribonuclease H"/>
    <property type="match status" value="1"/>
</dbReference>
<name>A0A4Y2I0T2_ARAVE</name>
<evidence type="ECO:0008006" key="3">
    <source>
        <dbReference type="Google" id="ProtNLM"/>
    </source>
</evidence>
<dbReference type="InterPro" id="IPR052709">
    <property type="entry name" value="Transposase-MT_Hybrid"/>
</dbReference>
<comment type="caution">
    <text evidence="1">The sequence shown here is derived from an EMBL/GenBank/DDBJ whole genome shotgun (WGS) entry which is preliminary data.</text>
</comment>
<dbReference type="AlphaFoldDB" id="A0A4Y2I0T2"/>
<protein>
    <recommendedName>
        <fullName evidence="3">Histone-lysine N-methyltransferase SETMAR</fullName>
    </recommendedName>
</protein>
<proteinExistence type="predicted"/>